<organism evidence="1 2">
    <name type="scientific">Nonomuraea fuscirosea</name>
    <dbReference type="NCBI Taxonomy" id="1291556"/>
    <lineage>
        <taxon>Bacteria</taxon>
        <taxon>Bacillati</taxon>
        <taxon>Actinomycetota</taxon>
        <taxon>Actinomycetes</taxon>
        <taxon>Streptosporangiales</taxon>
        <taxon>Streptosporangiaceae</taxon>
        <taxon>Nonomuraea</taxon>
    </lineage>
</organism>
<protein>
    <recommendedName>
        <fullName evidence="3">Siderophore-interacting protein</fullName>
    </recommendedName>
</protein>
<dbReference type="AlphaFoldDB" id="A0A2T0N1X2"/>
<proteinExistence type="predicted"/>
<comment type="caution">
    <text evidence="1">The sequence shown here is derived from an EMBL/GenBank/DDBJ whole genome shotgun (WGS) entry which is preliminary data.</text>
</comment>
<name>A0A2T0N1X2_9ACTN</name>
<keyword evidence="2" id="KW-1185">Reference proteome</keyword>
<evidence type="ECO:0000313" key="1">
    <source>
        <dbReference type="EMBL" id="PRX65937.1"/>
    </source>
</evidence>
<gene>
    <name evidence="1" type="ORF">B0I32_10673</name>
</gene>
<dbReference type="Proteomes" id="UP000238312">
    <property type="component" value="Unassembled WGS sequence"/>
</dbReference>
<evidence type="ECO:0000313" key="2">
    <source>
        <dbReference type="Proteomes" id="UP000238312"/>
    </source>
</evidence>
<evidence type="ECO:0008006" key="3">
    <source>
        <dbReference type="Google" id="ProtNLM"/>
    </source>
</evidence>
<dbReference type="RefSeq" id="WP_106239369.1">
    <property type="nucleotide sequence ID" value="NZ_PVNG01000006.1"/>
</dbReference>
<dbReference type="InterPro" id="IPR039261">
    <property type="entry name" value="FNR_nucleotide-bd"/>
</dbReference>
<dbReference type="OrthoDB" id="3211041at2"/>
<sequence>MARGNLNSTRIKPRTSELLVLRVLRRERLPPHVARVTLGGAEIPSPQDRQPLDHPEGVAVSWIVRDDPGAVPGTAALSLPVPQEPCYGWWWGSMFCGYWRHH</sequence>
<dbReference type="EMBL" id="PVNG01000006">
    <property type="protein sequence ID" value="PRX65937.1"/>
    <property type="molecule type" value="Genomic_DNA"/>
</dbReference>
<accession>A0A2T0N1X2</accession>
<reference evidence="1 2" key="1">
    <citation type="submission" date="2018-03" db="EMBL/GenBank/DDBJ databases">
        <title>Genomic Encyclopedia of Type Strains, Phase III (KMG-III): the genomes of soil and plant-associated and newly described type strains.</title>
        <authorList>
            <person name="Whitman W."/>
        </authorList>
    </citation>
    <scope>NUCLEOTIDE SEQUENCE [LARGE SCALE GENOMIC DNA]</scope>
    <source>
        <strain evidence="1 2">CGMCC 4.7104</strain>
    </source>
</reference>
<dbReference type="Gene3D" id="3.40.50.80">
    <property type="entry name" value="Nucleotide-binding domain of ferredoxin-NADP reductase (FNR) module"/>
    <property type="match status" value="1"/>
</dbReference>